<accession>A0AAD7NCQ0</accession>
<keyword evidence="3" id="KW-1185">Reference proteome</keyword>
<dbReference type="AlphaFoldDB" id="A0AAD7NCQ0"/>
<name>A0AAD7NCQ0_9AGAR</name>
<reference evidence="2" key="1">
    <citation type="submission" date="2023-03" db="EMBL/GenBank/DDBJ databases">
        <title>Massive genome expansion in bonnet fungi (Mycena s.s.) driven by repeated elements and novel gene families across ecological guilds.</title>
        <authorList>
            <consortium name="Lawrence Berkeley National Laboratory"/>
            <person name="Harder C.B."/>
            <person name="Miyauchi S."/>
            <person name="Viragh M."/>
            <person name="Kuo A."/>
            <person name="Thoen E."/>
            <person name="Andreopoulos B."/>
            <person name="Lu D."/>
            <person name="Skrede I."/>
            <person name="Drula E."/>
            <person name="Henrissat B."/>
            <person name="Morin E."/>
            <person name="Kohler A."/>
            <person name="Barry K."/>
            <person name="LaButti K."/>
            <person name="Morin E."/>
            <person name="Salamov A."/>
            <person name="Lipzen A."/>
            <person name="Mereny Z."/>
            <person name="Hegedus B."/>
            <person name="Baldrian P."/>
            <person name="Stursova M."/>
            <person name="Weitz H."/>
            <person name="Taylor A."/>
            <person name="Grigoriev I.V."/>
            <person name="Nagy L.G."/>
            <person name="Martin F."/>
            <person name="Kauserud H."/>
        </authorList>
    </citation>
    <scope>NUCLEOTIDE SEQUENCE</scope>
    <source>
        <strain evidence="2">CBHHK188m</strain>
    </source>
</reference>
<evidence type="ECO:0000313" key="2">
    <source>
        <dbReference type="EMBL" id="KAJ7755315.1"/>
    </source>
</evidence>
<evidence type="ECO:0000313" key="3">
    <source>
        <dbReference type="Proteomes" id="UP001215280"/>
    </source>
</evidence>
<sequence length="379" mass="42992">MIAGEQRAEEASQVRATTPVALFLNVGLKLQAKQYVLQLLLCTEQRLNTECIRRALKSTKIHTSEDDQTLDTMLEQQRLGADLKKWHQQQQHICPQVVPYVISEPDKPSQWEKLFLPSDFTSSERTKLGLETLGAEELKLRQGEANDALRSLREHIQHSQALRQHKNAHSNAVHGQEKNTGAVQKIKDVQTKIQSYVNKHRQARTAMIALGCNPQDPKFGFPELRDEDLYTKNVDQPHNLGDGGKVEGGIWRQGYHGTLSEVEQAKYVLDSAQVQWHRAHADMERWQEVEILAQEFCRTIQGFNKMETVSTALAHDHEEEPGKKAYALKVANMYQEMGKDAQEKFAKMGGTWPRAGVSLAQHIKSDQKIDWDASMAEGN</sequence>
<protein>
    <submittedName>
        <fullName evidence="2">Uncharacterized protein</fullName>
    </submittedName>
</protein>
<dbReference type="Proteomes" id="UP001215280">
    <property type="component" value="Unassembled WGS sequence"/>
</dbReference>
<evidence type="ECO:0000256" key="1">
    <source>
        <dbReference type="SAM" id="MobiDB-lite"/>
    </source>
</evidence>
<feature type="region of interest" description="Disordered" evidence="1">
    <location>
        <begin position="159"/>
        <end position="178"/>
    </location>
</feature>
<comment type="caution">
    <text evidence="2">The sequence shown here is derived from an EMBL/GenBank/DDBJ whole genome shotgun (WGS) entry which is preliminary data.</text>
</comment>
<gene>
    <name evidence="2" type="ORF">DFH07DRAFT_743385</name>
</gene>
<dbReference type="EMBL" id="JARJLG010000064">
    <property type="protein sequence ID" value="KAJ7755315.1"/>
    <property type="molecule type" value="Genomic_DNA"/>
</dbReference>
<organism evidence="2 3">
    <name type="scientific">Mycena maculata</name>
    <dbReference type="NCBI Taxonomy" id="230809"/>
    <lineage>
        <taxon>Eukaryota</taxon>
        <taxon>Fungi</taxon>
        <taxon>Dikarya</taxon>
        <taxon>Basidiomycota</taxon>
        <taxon>Agaricomycotina</taxon>
        <taxon>Agaricomycetes</taxon>
        <taxon>Agaricomycetidae</taxon>
        <taxon>Agaricales</taxon>
        <taxon>Marasmiineae</taxon>
        <taxon>Mycenaceae</taxon>
        <taxon>Mycena</taxon>
    </lineage>
</organism>
<proteinExistence type="predicted"/>